<comment type="similarity">
    <text evidence="2">Belongs to the glycosyl hydrolase 2 family.</text>
</comment>
<evidence type="ECO:0000259" key="10">
    <source>
        <dbReference type="Pfam" id="PF02929"/>
    </source>
</evidence>
<dbReference type="Gene3D" id="2.70.98.10">
    <property type="match status" value="1"/>
</dbReference>
<dbReference type="EMBL" id="JBHRSX010000006">
    <property type="protein sequence ID" value="MFC3200599.1"/>
    <property type="molecule type" value="Genomic_DNA"/>
</dbReference>
<evidence type="ECO:0000259" key="7">
    <source>
        <dbReference type="Pfam" id="PF00703"/>
    </source>
</evidence>
<organism evidence="12 13">
    <name type="scientific">Alteromonas oceani</name>
    <dbReference type="NCBI Taxonomy" id="2071609"/>
    <lineage>
        <taxon>Bacteria</taxon>
        <taxon>Pseudomonadati</taxon>
        <taxon>Pseudomonadota</taxon>
        <taxon>Gammaproteobacteria</taxon>
        <taxon>Alteromonadales</taxon>
        <taxon>Alteromonadaceae</taxon>
        <taxon>Alteromonas/Salinimonas group</taxon>
        <taxon>Alteromonas</taxon>
    </lineage>
</organism>
<evidence type="ECO:0000256" key="5">
    <source>
        <dbReference type="ARBA" id="ARBA00023295"/>
    </source>
</evidence>
<comment type="catalytic activity">
    <reaction evidence="1">
        <text>Hydrolysis of terminal non-reducing beta-D-galactose residues in beta-D-galactosides.</text>
        <dbReference type="EC" id="3.2.1.23"/>
    </reaction>
</comment>
<evidence type="ECO:0000259" key="8">
    <source>
        <dbReference type="Pfam" id="PF02836"/>
    </source>
</evidence>
<evidence type="ECO:0000259" key="9">
    <source>
        <dbReference type="Pfam" id="PF02837"/>
    </source>
</evidence>
<keyword evidence="5" id="KW-0326">Glycosidase</keyword>
<proteinExistence type="inferred from homology"/>
<evidence type="ECO:0000259" key="11">
    <source>
        <dbReference type="Pfam" id="PF16353"/>
    </source>
</evidence>
<dbReference type="InterPro" id="IPR006101">
    <property type="entry name" value="Glyco_hydro_2"/>
</dbReference>
<dbReference type="Gene3D" id="2.60.40.10">
    <property type="entry name" value="Immunoglobulins"/>
    <property type="match status" value="2"/>
</dbReference>
<name>A0ABV7JR76_9ALTE</name>
<dbReference type="Proteomes" id="UP001595477">
    <property type="component" value="Unassembled WGS sequence"/>
</dbReference>
<sequence>MINGYFSGLNTLFAPTGKKVISTDTPVRTSLWRAGMVGALALIMGACSSQSDVASDTAATNTMMLSGTGSDDAVEWDFYCDKGRNCGEWSKIAVPSNWELEGFGGYDYGHIREKHDEQGTYRRDFDVPASWQGRTVKVVFDGVMTDTTVFVNDQQVGPTHQGGFYRFSYDITPYLNFGESNQIKVVVDKISADKSIEAAERQADYWVFGGIFRQVFLQALPASHIDWVSLDAKASGQFDAEVYFEGLTGAETGVEAQILDMDGKPVGKPFSAPLQENKAVVSTAIANPKLWSAEYPNLYQVRFTLKAGTDPLHTLNKTFGFRTFELRPHDGLYLNGEKIILKGVNRHSFRPETGRTTSKQISVDDIELIKSMNMNAVRMSHYPPDVHFLEAADRMGIYVINELTTWQQPILDTEPARRLVAQLVKRDQAHPSILMWANGNEGGWNTEVDDDYAIYDLQNRPVLHPWELFRNIDTDHYPTYAELLSKGPQNEVFFPTEFLHGLYDGGHGAGLRDFWNFITSQPFGAGGFLWVLADEGLVRTDENNRIDTDGNHAPDGIVGPHGEKEGSFFTIKEIWAPVQVENLPNGELLPADFNGELQVSNLYDFTNLSETSLQWRLYAPATAFSPEKQLIASGSQLLPAIAPNATGTVKLELPANWQQQGWLEVEFFNKHKESVWTDTWPVQDAAANDSLTTAEFASQVEKQRPEIIVENDNELVIRVADKFLALDASTGLLKSFARPGKTALSNGPRLLRSDNSRYEGQYNGVGSWKLHDPNASEQASDASITTQYEGDDLLISVANPPAGFTQLQWIVRAEGYLSLDVEYELNGNYILHGIAFNYPPQSITRKRWLGDGPYRVWANRMEGVSYSVWENEYNEGVAGEHWELPEFKGYFSDIQWLTLGAYDQEVHFSVATPDIFARVMQPEDGVRPDNTVGLTYNGEISFLHRINAIGTKFHAAHNMGPQGEEVAEQGTRRIKLNIF</sequence>
<dbReference type="PANTHER" id="PTHR46323:SF2">
    <property type="entry name" value="BETA-GALACTOSIDASE"/>
    <property type="match status" value="1"/>
</dbReference>
<gene>
    <name evidence="12" type="ORF">ACFOEW_02050</name>
</gene>
<dbReference type="Pfam" id="PF02929">
    <property type="entry name" value="Bgal_small_N"/>
    <property type="match status" value="1"/>
</dbReference>
<dbReference type="InterPro" id="IPR050347">
    <property type="entry name" value="Bact_Beta-galactosidase"/>
</dbReference>
<dbReference type="InterPro" id="IPR017853">
    <property type="entry name" value="GH"/>
</dbReference>
<dbReference type="Pfam" id="PF02837">
    <property type="entry name" value="Glyco_hydro_2_N"/>
    <property type="match status" value="1"/>
</dbReference>
<dbReference type="InterPro" id="IPR006104">
    <property type="entry name" value="Glyco_hydro_2_N"/>
</dbReference>
<dbReference type="PANTHER" id="PTHR46323">
    <property type="entry name" value="BETA-GALACTOSIDASE"/>
    <property type="match status" value="1"/>
</dbReference>
<dbReference type="GO" id="GO:0016787">
    <property type="term" value="F:hydrolase activity"/>
    <property type="evidence" value="ECO:0007669"/>
    <property type="project" value="UniProtKB-KW"/>
</dbReference>
<feature type="domain" description="Beta-galactosidase" evidence="11">
    <location>
        <begin position="597"/>
        <end position="674"/>
    </location>
</feature>
<dbReference type="Gene3D" id="2.60.120.260">
    <property type="entry name" value="Galactose-binding domain-like"/>
    <property type="match status" value="1"/>
</dbReference>
<dbReference type="InterPro" id="IPR008979">
    <property type="entry name" value="Galactose-bd-like_sf"/>
</dbReference>
<dbReference type="Pfam" id="PF16353">
    <property type="entry name" value="LacZ_4"/>
    <property type="match status" value="1"/>
</dbReference>
<dbReference type="Pfam" id="PF00703">
    <property type="entry name" value="Glyco_hydro_2"/>
    <property type="match status" value="1"/>
</dbReference>
<dbReference type="InterPro" id="IPR032312">
    <property type="entry name" value="LacZ_4"/>
</dbReference>
<dbReference type="SUPFAM" id="SSF49785">
    <property type="entry name" value="Galactose-binding domain-like"/>
    <property type="match status" value="1"/>
</dbReference>
<keyword evidence="13" id="KW-1185">Reference proteome</keyword>
<reference evidence="13" key="1">
    <citation type="journal article" date="2019" name="Int. J. Syst. Evol. Microbiol.">
        <title>The Global Catalogue of Microorganisms (GCM) 10K type strain sequencing project: providing services to taxonomists for standard genome sequencing and annotation.</title>
        <authorList>
            <consortium name="The Broad Institute Genomics Platform"/>
            <consortium name="The Broad Institute Genome Sequencing Center for Infectious Disease"/>
            <person name="Wu L."/>
            <person name="Ma J."/>
        </authorList>
    </citation>
    <scope>NUCLEOTIDE SEQUENCE [LARGE SCALE GENOMIC DNA]</scope>
    <source>
        <strain evidence="13">KCTC 52449</strain>
    </source>
</reference>
<evidence type="ECO:0000256" key="1">
    <source>
        <dbReference type="ARBA" id="ARBA00001412"/>
    </source>
</evidence>
<dbReference type="Gene3D" id="3.20.20.80">
    <property type="entry name" value="Glycosidases"/>
    <property type="match status" value="1"/>
</dbReference>
<comment type="caution">
    <text evidence="12">The sequence shown here is derived from an EMBL/GenBank/DDBJ whole genome shotgun (WGS) entry which is preliminary data.</text>
</comment>
<feature type="domain" description="Glycoside hydrolase family 2 catalytic" evidence="8">
    <location>
        <begin position="331"/>
        <end position="451"/>
    </location>
</feature>
<keyword evidence="4 12" id="KW-0378">Hydrolase</keyword>
<dbReference type="RefSeq" id="WP_164464725.1">
    <property type="nucleotide sequence ID" value="NZ_JBHRSX010000006.1"/>
</dbReference>
<dbReference type="PRINTS" id="PR00132">
    <property type="entry name" value="GLHYDRLASE2"/>
</dbReference>
<dbReference type="InterPro" id="IPR036156">
    <property type="entry name" value="Beta-gal/glucu_dom_sf"/>
</dbReference>
<dbReference type="SUPFAM" id="SSF51445">
    <property type="entry name" value="(Trans)glycosidases"/>
    <property type="match status" value="1"/>
</dbReference>
<protein>
    <recommendedName>
        <fullName evidence="3">beta-galactosidase</fullName>
        <ecNumber evidence="3">3.2.1.23</ecNumber>
    </recommendedName>
    <alternativeName>
        <fullName evidence="6">Lactase</fullName>
    </alternativeName>
</protein>
<dbReference type="InterPro" id="IPR006102">
    <property type="entry name" value="Ig-like_GH2"/>
</dbReference>
<dbReference type="InterPro" id="IPR013783">
    <property type="entry name" value="Ig-like_fold"/>
</dbReference>
<feature type="domain" description="Glycosyl hydrolases family 2 sugar binding" evidence="9">
    <location>
        <begin position="88"/>
        <end position="221"/>
    </location>
</feature>
<evidence type="ECO:0000256" key="3">
    <source>
        <dbReference type="ARBA" id="ARBA00012756"/>
    </source>
</evidence>
<feature type="domain" description="Beta galactosidase small chain/" evidence="10">
    <location>
        <begin position="725"/>
        <end position="910"/>
    </location>
</feature>
<dbReference type="InterPro" id="IPR014718">
    <property type="entry name" value="GH-type_carb-bd"/>
</dbReference>
<evidence type="ECO:0000256" key="2">
    <source>
        <dbReference type="ARBA" id="ARBA00007401"/>
    </source>
</evidence>
<evidence type="ECO:0000313" key="12">
    <source>
        <dbReference type="EMBL" id="MFC3200599.1"/>
    </source>
</evidence>
<evidence type="ECO:0000256" key="6">
    <source>
        <dbReference type="ARBA" id="ARBA00032230"/>
    </source>
</evidence>
<dbReference type="InterPro" id="IPR011013">
    <property type="entry name" value="Gal_mutarotase_sf_dom"/>
</dbReference>
<evidence type="ECO:0000313" key="13">
    <source>
        <dbReference type="Proteomes" id="UP001595477"/>
    </source>
</evidence>
<dbReference type="EC" id="3.2.1.23" evidence="3"/>
<feature type="domain" description="Glycoside hydrolase family 2 immunoglobulin-like beta-sandwich" evidence="7">
    <location>
        <begin position="230"/>
        <end position="322"/>
    </location>
</feature>
<dbReference type="InterPro" id="IPR004199">
    <property type="entry name" value="B-gal_small/dom_5"/>
</dbReference>
<accession>A0ABV7JR76</accession>
<dbReference type="InterPro" id="IPR006103">
    <property type="entry name" value="Glyco_hydro_2_cat"/>
</dbReference>
<dbReference type="SUPFAM" id="SSF74650">
    <property type="entry name" value="Galactose mutarotase-like"/>
    <property type="match status" value="1"/>
</dbReference>
<dbReference type="SUPFAM" id="SSF49303">
    <property type="entry name" value="beta-Galactosidase/glucuronidase domain"/>
    <property type="match status" value="2"/>
</dbReference>
<dbReference type="Pfam" id="PF02836">
    <property type="entry name" value="Glyco_hydro_2_C"/>
    <property type="match status" value="1"/>
</dbReference>
<evidence type="ECO:0000256" key="4">
    <source>
        <dbReference type="ARBA" id="ARBA00022801"/>
    </source>
</evidence>